<dbReference type="InterPro" id="IPR036291">
    <property type="entry name" value="NAD(P)-bd_dom_sf"/>
</dbReference>
<comment type="caution">
    <text evidence="20">The sequence shown here is derived from an EMBL/GenBank/DDBJ whole genome shotgun (WGS) entry which is preliminary data.</text>
</comment>
<organism evidence="20 21">
    <name type="scientific">Glutinoglossum americanum</name>
    <dbReference type="NCBI Taxonomy" id="1670608"/>
    <lineage>
        <taxon>Eukaryota</taxon>
        <taxon>Fungi</taxon>
        <taxon>Dikarya</taxon>
        <taxon>Ascomycota</taxon>
        <taxon>Pezizomycotina</taxon>
        <taxon>Geoglossomycetes</taxon>
        <taxon>Geoglossales</taxon>
        <taxon>Geoglossaceae</taxon>
        <taxon>Glutinoglossum</taxon>
    </lineage>
</organism>
<feature type="binding site" evidence="15">
    <location>
        <position position="218"/>
    </location>
    <ligand>
        <name>L-homoserine</name>
        <dbReference type="ChEBI" id="CHEBI:57476"/>
    </ligand>
</feature>
<evidence type="ECO:0000256" key="17">
    <source>
        <dbReference type="RuleBase" id="RU004171"/>
    </source>
</evidence>
<dbReference type="FunFam" id="3.30.360.10:FF:000006">
    <property type="entry name" value="Bifunctional aspartokinase/homoserine dehydrogenase"/>
    <property type="match status" value="1"/>
</dbReference>
<keyword evidence="9 15" id="KW-0521">NADP</keyword>
<dbReference type="PANTHER" id="PTHR43070">
    <property type="match status" value="1"/>
</dbReference>
<dbReference type="PANTHER" id="PTHR43070:SF5">
    <property type="entry name" value="HOMOSERINE DEHYDROGENASE"/>
    <property type="match status" value="1"/>
</dbReference>
<reference evidence="20" key="1">
    <citation type="submission" date="2021-03" db="EMBL/GenBank/DDBJ databases">
        <title>Comparative genomics and phylogenomic investigation of the class Geoglossomycetes provide insights into ecological specialization and systematics.</title>
        <authorList>
            <person name="Melie T."/>
            <person name="Pirro S."/>
            <person name="Miller A.N."/>
            <person name="Quandt A."/>
        </authorList>
    </citation>
    <scope>NUCLEOTIDE SEQUENCE</scope>
    <source>
        <strain evidence="20">GBOQ0MN5Z8</strain>
    </source>
</reference>
<dbReference type="SUPFAM" id="SSF55347">
    <property type="entry name" value="Glyceraldehyde-3-phosphate dehydrogenase-like, C-terminal domain"/>
    <property type="match status" value="1"/>
</dbReference>
<evidence type="ECO:0000256" key="8">
    <source>
        <dbReference type="ARBA" id="ARBA00022697"/>
    </source>
</evidence>
<evidence type="ECO:0000256" key="11">
    <source>
        <dbReference type="ARBA" id="ARBA00023167"/>
    </source>
</evidence>
<dbReference type="Pfam" id="PF00742">
    <property type="entry name" value="Homoserine_dh"/>
    <property type="match status" value="1"/>
</dbReference>
<feature type="binding site" evidence="15">
    <location>
        <begin position="13"/>
        <end position="18"/>
    </location>
    <ligand>
        <name>NADP(+)</name>
        <dbReference type="ChEBI" id="CHEBI:58349"/>
    </ligand>
</feature>
<gene>
    <name evidence="20" type="ORF">FGG08_004111</name>
</gene>
<dbReference type="GO" id="GO:0009088">
    <property type="term" value="P:threonine biosynthetic process"/>
    <property type="evidence" value="ECO:0007669"/>
    <property type="project" value="UniProtKB-KW"/>
</dbReference>
<dbReference type="InterPro" id="IPR005106">
    <property type="entry name" value="Asp/hSer_DH_NAD-bd"/>
</dbReference>
<comment type="catalytic activity">
    <reaction evidence="12">
        <text>L-homoserine + NADP(+) = L-aspartate 4-semialdehyde + NADPH + H(+)</text>
        <dbReference type="Rhea" id="RHEA:15761"/>
        <dbReference type="ChEBI" id="CHEBI:15378"/>
        <dbReference type="ChEBI" id="CHEBI:57476"/>
        <dbReference type="ChEBI" id="CHEBI:57783"/>
        <dbReference type="ChEBI" id="CHEBI:58349"/>
        <dbReference type="ChEBI" id="CHEBI:537519"/>
        <dbReference type="EC" id="1.1.1.3"/>
    </reaction>
    <physiologicalReaction direction="right-to-left" evidence="12">
        <dbReference type="Rhea" id="RHEA:15763"/>
    </physiologicalReaction>
</comment>
<proteinExistence type="inferred from homology"/>
<dbReference type="PROSITE" id="PS01042">
    <property type="entry name" value="HOMOSER_DHGENASE"/>
    <property type="match status" value="1"/>
</dbReference>
<dbReference type="GO" id="GO:0009090">
    <property type="term" value="P:homoserine biosynthetic process"/>
    <property type="evidence" value="ECO:0007669"/>
    <property type="project" value="TreeGrafter"/>
</dbReference>
<dbReference type="Proteomes" id="UP000698800">
    <property type="component" value="Unassembled WGS sequence"/>
</dbReference>
<dbReference type="GO" id="GO:0009086">
    <property type="term" value="P:methionine biosynthetic process"/>
    <property type="evidence" value="ECO:0007669"/>
    <property type="project" value="UniProtKB-KW"/>
</dbReference>
<feature type="domain" description="Homoserine dehydrogenase catalytic" evidence="18">
    <location>
        <begin position="161"/>
        <end position="312"/>
    </location>
</feature>
<comment type="cofactor">
    <cofactor evidence="1">
        <name>a metal cation</name>
        <dbReference type="ChEBI" id="CHEBI:25213"/>
    </cofactor>
</comment>
<evidence type="ECO:0000256" key="10">
    <source>
        <dbReference type="ARBA" id="ARBA00023002"/>
    </source>
</evidence>
<dbReference type="Pfam" id="PF03447">
    <property type="entry name" value="NAD_binding_3"/>
    <property type="match status" value="1"/>
</dbReference>
<feature type="binding site" evidence="15">
    <location>
        <position position="101"/>
    </location>
    <ligand>
        <name>NADPH</name>
        <dbReference type="ChEBI" id="CHEBI:57783"/>
    </ligand>
</feature>
<evidence type="ECO:0000256" key="2">
    <source>
        <dbReference type="ARBA" id="ARBA00005056"/>
    </source>
</evidence>
<evidence type="ECO:0000256" key="16">
    <source>
        <dbReference type="RuleBase" id="RU000579"/>
    </source>
</evidence>
<dbReference type="InterPro" id="IPR022697">
    <property type="entry name" value="HDH_short"/>
</dbReference>
<dbReference type="GO" id="GO:0050661">
    <property type="term" value="F:NADP binding"/>
    <property type="evidence" value="ECO:0007669"/>
    <property type="project" value="InterPro"/>
</dbReference>
<comment type="pathway">
    <text evidence="2 16">Amino-acid biosynthesis; L-threonine biosynthesis; L-threonine from L-aspartate: step 3/5.</text>
</comment>
<evidence type="ECO:0000259" key="19">
    <source>
        <dbReference type="Pfam" id="PF03447"/>
    </source>
</evidence>
<feature type="domain" description="Aspartate/homoserine dehydrogenase NAD-binding" evidence="19">
    <location>
        <begin position="13"/>
        <end position="149"/>
    </location>
</feature>
<accession>A0A9P8I305</accession>
<evidence type="ECO:0000256" key="14">
    <source>
        <dbReference type="PIRSR" id="PIRSR036497-1"/>
    </source>
</evidence>
<dbReference type="Gene3D" id="3.30.360.10">
    <property type="entry name" value="Dihydrodipicolinate Reductase, domain 2"/>
    <property type="match status" value="1"/>
</dbReference>
<evidence type="ECO:0000256" key="13">
    <source>
        <dbReference type="ARBA" id="ARBA00059589"/>
    </source>
</evidence>
<evidence type="ECO:0000259" key="18">
    <source>
        <dbReference type="Pfam" id="PF00742"/>
    </source>
</evidence>
<keyword evidence="10 16" id="KW-0560">Oxidoreductase</keyword>
<evidence type="ECO:0000256" key="15">
    <source>
        <dbReference type="PIRSR" id="PIRSR036497-2"/>
    </source>
</evidence>
<dbReference type="InterPro" id="IPR001342">
    <property type="entry name" value="HDH_cat"/>
</dbReference>
<dbReference type="InterPro" id="IPR019811">
    <property type="entry name" value="HDH_CS"/>
</dbReference>
<dbReference type="EMBL" id="JAGHQL010000079">
    <property type="protein sequence ID" value="KAH0541421.1"/>
    <property type="molecule type" value="Genomic_DNA"/>
</dbReference>
<evidence type="ECO:0000256" key="3">
    <source>
        <dbReference type="ARBA" id="ARBA00005062"/>
    </source>
</evidence>
<comment type="function">
    <text evidence="13">Catalyzes the conversion of L-aspartate-beta-semialdehyde (L-Asa) to L-homoserine (L-Hse), the third step in the biosynthesis of amino acids that derive from aspartate (the aspartate family of amino acids), including methioinine and threonine, the latter of which is a precursor to isoleucine; production of homoserine leads to a branch-point in the pathway as it can either be O-phosphorylated for processing to threonine, or O-acylated for processing to methionine.</text>
</comment>
<dbReference type="InterPro" id="IPR011147">
    <property type="entry name" value="Bifunc_Aspkin/hSer_DH"/>
</dbReference>
<protein>
    <recommendedName>
        <fullName evidence="6 16">Homoserine dehydrogenase</fullName>
        <ecNumber evidence="5 16">1.1.1.3</ecNumber>
    </recommendedName>
</protein>
<evidence type="ECO:0000256" key="9">
    <source>
        <dbReference type="ARBA" id="ARBA00022857"/>
    </source>
</evidence>
<evidence type="ECO:0000256" key="12">
    <source>
        <dbReference type="ARBA" id="ARBA00048841"/>
    </source>
</evidence>
<name>A0A9P8I305_9PEZI</name>
<comment type="pathway">
    <text evidence="3 16">Amino-acid biosynthesis; L-methionine biosynthesis via de novo pathway; L-homoserine from L-aspartate: step 3/3.</text>
</comment>
<dbReference type="OrthoDB" id="67851at2759"/>
<keyword evidence="7 16" id="KW-0028">Amino-acid biosynthesis</keyword>
<keyword evidence="11 16" id="KW-0486">Methionine biosynthesis</keyword>
<keyword evidence="8 16" id="KW-0791">Threonine biosynthesis</keyword>
<evidence type="ECO:0000313" key="20">
    <source>
        <dbReference type="EMBL" id="KAH0541421.1"/>
    </source>
</evidence>
<evidence type="ECO:0000313" key="21">
    <source>
        <dbReference type="Proteomes" id="UP000698800"/>
    </source>
</evidence>
<comment type="similarity">
    <text evidence="4 17">Belongs to the homoserine dehydrogenase family.</text>
</comment>
<evidence type="ECO:0000256" key="7">
    <source>
        <dbReference type="ARBA" id="ARBA00022605"/>
    </source>
</evidence>
<dbReference type="PIRSF" id="PIRSF036497">
    <property type="entry name" value="HDH_short"/>
    <property type="match status" value="1"/>
</dbReference>
<evidence type="ECO:0000256" key="4">
    <source>
        <dbReference type="ARBA" id="ARBA00006753"/>
    </source>
</evidence>
<dbReference type="Gene3D" id="3.40.50.720">
    <property type="entry name" value="NAD(P)-binding Rossmann-like Domain"/>
    <property type="match status" value="1"/>
</dbReference>
<dbReference type="AlphaFoldDB" id="A0A9P8I305"/>
<dbReference type="GO" id="GO:0004412">
    <property type="term" value="F:homoserine dehydrogenase activity"/>
    <property type="evidence" value="ECO:0007669"/>
    <property type="project" value="UniProtKB-EC"/>
</dbReference>
<feature type="active site" description="Proton donor" evidence="14">
    <location>
        <position position="233"/>
    </location>
</feature>
<keyword evidence="21" id="KW-1185">Reference proteome</keyword>
<evidence type="ECO:0000256" key="1">
    <source>
        <dbReference type="ARBA" id="ARBA00001920"/>
    </source>
</evidence>
<evidence type="ECO:0000256" key="6">
    <source>
        <dbReference type="ARBA" id="ARBA00013376"/>
    </source>
</evidence>
<evidence type="ECO:0000256" key="5">
    <source>
        <dbReference type="ARBA" id="ARBA00013213"/>
    </source>
</evidence>
<feature type="binding site" evidence="15">
    <location>
        <position position="125"/>
    </location>
    <ligand>
        <name>NADPH</name>
        <dbReference type="ChEBI" id="CHEBI:57783"/>
    </ligand>
</feature>
<dbReference type="SUPFAM" id="SSF51735">
    <property type="entry name" value="NAD(P)-binding Rossmann-fold domains"/>
    <property type="match status" value="1"/>
</dbReference>
<sequence>MSPPKQVFIAVIGVGGVGRAFLSQLRALSSRLSQSQTSPTYLSLILLSRSSKLLYSKDFHPLSFGSWEADLQASTLPLLPLDQVADYLGRAPGKVVLVDNTSSQDVADHYPRFLRKGVSVVTPNKKGFSGSYGLWEDIFAAAGSQGGGLIFHESSVGAGLPVISTLKELVDTGDEVRKVEGVFSGTMSFLFNSFAPVGGGGGKFSEEVKKAKELGFTEPDPRDDLNGLDVARKLTILARLSGLPIESPTSFPVQSLIPKPLESARSGDEFLARLGEYDEDIEKLKKEAEAEGKVIRFVGSIDVGRKDVKVGLEK</sequence>
<dbReference type="EC" id="1.1.1.3" evidence="5 16"/>